<feature type="domain" description="Photolyase/cryptochrome alpha/beta" evidence="8">
    <location>
        <begin position="1"/>
        <end position="128"/>
    </location>
</feature>
<comment type="caution">
    <text evidence="9">The sequence shown here is derived from an EMBL/GenBank/DDBJ whole genome shotgun (WGS) entry which is preliminary data.</text>
</comment>
<dbReference type="PROSITE" id="PS51645">
    <property type="entry name" value="PHR_CRY_ALPHA_BETA"/>
    <property type="match status" value="1"/>
</dbReference>
<dbReference type="Gene3D" id="1.10.579.10">
    <property type="entry name" value="DNA Cyclobutane Dipyrimidine Photolyase, subunit A, domain 3"/>
    <property type="match status" value="1"/>
</dbReference>
<dbReference type="PANTHER" id="PTHR11455">
    <property type="entry name" value="CRYPTOCHROME"/>
    <property type="match status" value="1"/>
</dbReference>
<evidence type="ECO:0000256" key="1">
    <source>
        <dbReference type="ARBA" id="ARBA00005862"/>
    </source>
</evidence>
<gene>
    <name evidence="9" type="ORF">E2F43_06965</name>
</gene>
<evidence type="ECO:0000256" key="5">
    <source>
        <dbReference type="ARBA" id="ARBA00022991"/>
    </source>
</evidence>
<dbReference type="EMBL" id="SMSE01000001">
    <property type="protein sequence ID" value="TDG15960.1"/>
    <property type="molecule type" value="Genomic_DNA"/>
</dbReference>
<comment type="cofactor">
    <cofactor evidence="6 7">
        <name>FAD</name>
        <dbReference type="ChEBI" id="CHEBI:57692"/>
    </cofactor>
    <text evidence="6 7">Binds 1 FAD per subunit.</text>
</comment>
<dbReference type="AlphaFoldDB" id="A0A4R5LWY2"/>
<name>A0A4R5LWY2_9GAMM</name>
<dbReference type="PANTHER" id="PTHR11455:SF22">
    <property type="entry name" value="CRYPTOCHROME DASH"/>
    <property type="match status" value="1"/>
</dbReference>
<dbReference type="InterPro" id="IPR014729">
    <property type="entry name" value="Rossmann-like_a/b/a_fold"/>
</dbReference>
<dbReference type="Gene3D" id="1.25.40.80">
    <property type="match status" value="1"/>
</dbReference>
<dbReference type="Pfam" id="PF03441">
    <property type="entry name" value="FAD_binding_7"/>
    <property type="match status" value="1"/>
</dbReference>
<dbReference type="Gene3D" id="3.40.50.620">
    <property type="entry name" value="HUPs"/>
    <property type="match status" value="1"/>
</dbReference>
<evidence type="ECO:0000256" key="6">
    <source>
        <dbReference type="PIRSR" id="PIRSR602081-1"/>
    </source>
</evidence>
<dbReference type="InterPro" id="IPR014133">
    <property type="entry name" value="Cry_DASH"/>
</dbReference>
<keyword evidence="3 6" id="KW-0285">Flavoprotein</keyword>
<comment type="cofactor">
    <cofactor evidence="7">
        <name>(6R)-5,10-methylene-5,6,7,8-tetrahydrofolate</name>
        <dbReference type="ChEBI" id="CHEBI:15636"/>
    </cofactor>
    <text evidence="7">Binds 1 5,10-methenyltetrahydrofolate (MTHF) per subunit.</text>
</comment>
<dbReference type="SUPFAM" id="SSF52425">
    <property type="entry name" value="Cryptochrome/photolyase, N-terminal domain"/>
    <property type="match status" value="1"/>
</dbReference>
<dbReference type="RefSeq" id="WP_133210926.1">
    <property type="nucleotide sequence ID" value="NZ_SMSE01000001.1"/>
</dbReference>
<evidence type="ECO:0000256" key="7">
    <source>
        <dbReference type="RuleBase" id="RU367151"/>
    </source>
</evidence>
<evidence type="ECO:0000256" key="4">
    <source>
        <dbReference type="ARBA" id="ARBA00022827"/>
    </source>
</evidence>
<dbReference type="InterPro" id="IPR006050">
    <property type="entry name" value="DNA_photolyase_N"/>
</dbReference>
<sequence length="432" mass="48967">MRKLYWFRNDLRVQDNPGLNALGGADGALLVFCWPINRPWCNVTGMGAQRERFLLESLQALRQMLHQLGQDLLVLQGSPELVIPDLVREYGIDAVVTSHAPGYYERKTTERLERSLSVPLELHESATLFVPADLPFPLEQLPGQFTPFRKRLAELAPNAPVATVTKLPPPPAVRFHPLPAPGSAPPPALPLRGGSTAGHRRLRQFIFEQQAIRQYKETRNCLDALSGSSTLSPWLANGCISVREVAHAVARHEREHGANDSTYWLYFELLWREFFHWRARQDDVTLFRQGSRKKRLYNCTFEPRAFARWCAGDTDFPLVNAVMRQLVATGWASNRGRQIAASCLINELQLDWRYGAAFFEKHLIDYDVASNYGNWQYLAGVGADPRGGRHFDLDNQTREHDPEGVFIEKWGGRRAAQPAFVTDAADWPISED</sequence>
<evidence type="ECO:0000256" key="3">
    <source>
        <dbReference type="ARBA" id="ARBA00022630"/>
    </source>
</evidence>
<dbReference type="PRINTS" id="PR00147">
    <property type="entry name" value="DNAPHOTLYASE"/>
</dbReference>
<comment type="similarity">
    <text evidence="1 7">Belongs to the DNA photolyase class-1 family.</text>
</comment>
<dbReference type="GO" id="GO:0000719">
    <property type="term" value="P:photoreactive repair"/>
    <property type="evidence" value="ECO:0007669"/>
    <property type="project" value="TreeGrafter"/>
</dbReference>
<evidence type="ECO:0000313" key="9">
    <source>
        <dbReference type="EMBL" id="TDG15960.1"/>
    </source>
</evidence>
<feature type="binding site" evidence="6">
    <location>
        <begin position="228"/>
        <end position="232"/>
    </location>
    <ligand>
        <name>FAD</name>
        <dbReference type="ChEBI" id="CHEBI:57692"/>
    </ligand>
</feature>
<dbReference type="Pfam" id="PF00875">
    <property type="entry name" value="DNA_photolyase"/>
    <property type="match status" value="1"/>
</dbReference>
<dbReference type="GO" id="GO:0003677">
    <property type="term" value="F:DNA binding"/>
    <property type="evidence" value="ECO:0007669"/>
    <property type="project" value="TreeGrafter"/>
</dbReference>
<evidence type="ECO:0000259" key="8">
    <source>
        <dbReference type="PROSITE" id="PS51645"/>
    </source>
</evidence>
<dbReference type="InterPro" id="IPR036155">
    <property type="entry name" value="Crypto/Photolyase_N_sf"/>
</dbReference>
<dbReference type="OrthoDB" id="9772484at2"/>
<dbReference type="InterPro" id="IPR036134">
    <property type="entry name" value="Crypto/Photolyase_FAD-like_sf"/>
</dbReference>
<feature type="binding site" evidence="6">
    <location>
        <position position="215"/>
    </location>
    <ligand>
        <name>FAD</name>
        <dbReference type="ChEBI" id="CHEBI:57692"/>
    </ligand>
</feature>
<evidence type="ECO:0000313" key="10">
    <source>
        <dbReference type="Proteomes" id="UP000295554"/>
    </source>
</evidence>
<proteinExistence type="inferred from homology"/>
<keyword evidence="5 7" id="KW-0157">Chromophore</keyword>
<dbReference type="GO" id="GO:0003913">
    <property type="term" value="F:DNA photolyase activity"/>
    <property type="evidence" value="ECO:0007669"/>
    <property type="project" value="InterPro"/>
</dbReference>
<comment type="function">
    <text evidence="7">May have a photoreceptor function.</text>
</comment>
<reference evidence="9 10" key="1">
    <citation type="submission" date="2019-03" db="EMBL/GenBank/DDBJ databases">
        <title>Seongchinamella monodicae gen. nov., sp. nov., a novel member of the Gammaproteobacteria isolated from a tidal mudflat of beach.</title>
        <authorList>
            <person name="Yang H.G."/>
            <person name="Kang J.W."/>
            <person name="Lee S.D."/>
        </authorList>
    </citation>
    <scope>NUCLEOTIDE SEQUENCE [LARGE SCALE GENOMIC DNA]</scope>
    <source>
        <strain evidence="9 10">GH4-78</strain>
    </source>
</reference>
<dbReference type="NCBIfam" id="TIGR02765">
    <property type="entry name" value="crypto_DASH"/>
    <property type="match status" value="1"/>
</dbReference>
<dbReference type="InterPro" id="IPR002081">
    <property type="entry name" value="Cryptochrome/DNA_photolyase_1"/>
</dbReference>
<keyword evidence="10" id="KW-1185">Reference proteome</keyword>
<accession>A0A4R5LWY2</accession>
<dbReference type="InterPro" id="IPR005101">
    <property type="entry name" value="Cryptochr/Photolyase_FAD-bd"/>
</dbReference>
<organism evidence="9 10">
    <name type="scientific">Seongchinamella unica</name>
    <dbReference type="NCBI Taxonomy" id="2547392"/>
    <lineage>
        <taxon>Bacteria</taxon>
        <taxon>Pseudomonadati</taxon>
        <taxon>Pseudomonadota</taxon>
        <taxon>Gammaproteobacteria</taxon>
        <taxon>Cellvibrionales</taxon>
        <taxon>Halieaceae</taxon>
        <taxon>Seongchinamella</taxon>
    </lineage>
</organism>
<protein>
    <recommendedName>
        <fullName evidence="2 7">Cryptochrome DASH</fullName>
    </recommendedName>
</protein>
<dbReference type="Proteomes" id="UP000295554">
    <property type="component" value="Unassembled WGS sequence"/>
</dbReference>
<keyword evidence="4 6" id="KW-0274">FAD</keyword>
<evidence type="ECO:0000256" key="2">
    <source>
        <dbReference type="ARBA" id="ARBA00017881"/>
    </source>
</evidence>
<feature type="binding site" evidence="6">
    <location>
        <begin position="365"/>
        <end position="367"/>
    </location>
    <ligand>
        <name>FAD</name>
        <dbReference type="ChEBI" id="CHEBI:57692"/>
    </ligand>
</feature>
<dbReference type="SUPFAM" id="SSF48173">
    <property type="entry name" value="Cryptochrome/photolyase FAD-binding domain"/>
    <property type="match status" value="1"/>
</dbReference>
<dbReference type="GO" id="GO:0071949">
    <property type="term" value="F:FAD binding"/>
    <property type="evidence" value="ECO:0007669"/>
    <property type="project" value="TreeGrafter"/>
</dbReference>